<dbReference type="Proteomes" id="UP000287547">
    <property type="component" value="Unassembled WGS sequence"/>
</dbReference>
<dbReference type="RefSeq" id="WP_037273687.1">
    <property type="nucleotide sequence ID" value="NZ_QHKI01000027.1"/>
</dbReference>
<name>A0A428Z3W4_KIBAR</name>
<dbReference type="SUPFAM" id="SSF142906">
    <property type="entry name" value="YjbR-like"/>
    <property type="match status" value="1"/>
</dbReference>
<dbReference type="EMBL" id="QHKI01000027">
    <property type="protein sequence ID" value="RSM80903.1"/>
    <property type="molecule type" value="Genomic_DNA"/>
</dbReference>
<dbReference type="PANTHER" id="PTHR35145">
    <property type="entry name" value="CYTOPLASMIC PROTEIN-RELATED"/>
    <property type="match status" value="1"/>
</dbReference>
<dbReference type="AlphaFoldDB" id="A0A428Z3W4"/>
<accession>A0A428Z3W4</accession>
<dbReference type="OrthoDB" id="3194910at2"/>
<evidence type="ECO:0000313" key="2">
    <source>
        <dbReference type="Proteomes" id="UP000287547"/>
    </source>
</evidence>
<dbReference type="Gene3D" id="3.90.1150.30">
    <property type="match status" value="1"/>
</dbReference>
<evidence type="ECO:0000313" key="1">
    <source>
        <dbReference type="EMBL" id="RSM80903.1"/>
    </source>
</evidence>
<organism evidence="1 2">
    <name type="scientific">Kibdelosporangium aridum</name>
    <dbReference type="NCBI Taxonomy" id="2030"/>
    <lineage>
        <taxon>Bacteria</taxon>
        <taxon>Bacillati</taxon>
        <taxon>Actinomycetota</taxon>
        <taxon>Actinomycetes</taxon>
        <taxon>Pseudonocardiales</taxon>
        <taxon>Pseudonocardiaceae</taxon>
        <taxon>Kibdelosporangium</taxon>
    </lineage>
</organism>
<gene>
    <name evidence="1" type="ORF">DMH04_28750</name>
</gene>
<dbReference type="InterPro" id="IPR058532">
    <property type="entry name" value="YjbR/MT2646/Rv2570-like"/>
</dbReference>
<protein>
    <submittedName>
        <fullName evidence="1">Cytoplasmic protein</fullName>
    </submittedName>
</protein>
<dbReference type="PANTHER" id="PTHR35145:SF1">
    <property type="entry name" value="CYTOPLASMIC PROTEIN"/>
    <property type="match status" value="1"/>
</dbReference>
<dbReference type="Pfam" id="PF04237">
    <property type="entry name" value="YjbR"/>
    <property type="match status" value="1"/>
</dbReference>
<reference evidence="1 2" key="1">
    <citation type="submission" date="2018-05" db="EMBL/GenBank/DDBJ databases">
        <title>Evolution of GPA BGCs.</title>
        <authorList>
            <person name="Waglechner N."/>
            <person name="Wright G.D."/>
        </authorList>
    </citation>
    <scope>NUCLEOTIDE SEQUENCE [LARGE SCALE GENOMIC DNA]</scope>
    <source>
        <strain evidence="1 2">A82846</strain>
    </source>
</reference>
<dbReference type="InterPro" id="IPR038056">
    <property type="entry name" value="YjbR-like_sf"/>
</dbReference>
<sequence>MDGQELQKIAGDCAANLPGADLEHRVDPDWDLYKVRGKVFMLTTDLPGRPVVILKADPDDAAALRENYADITPGYHMNKTHWITVNGEGTIDEKRLKELVLDSYRLVVGGLAKSAQPVDPRTYGRRA</sequence>
<comment type="caution">
    <text evidence="1">The sequence shown here is derived from an EMBL/GenBank/DDBJ whole genome shotgun (WGS) entry which is preliminary data.</text>
</comment>
<dbReference type="InterPro" id="IPR007351">
    <property type="entry name" value="YjbR"/>
</dbReference>
<proteinExistence type="predicted"/>